<protein>
    <submittedName>
        <fullName evidence="2">Uncharacterized protein</fullName>
    </submittedName>
</protein>
<dbReference type="Proteomes" id="UP000000305">
    <property type="component" value="Unassembled WGS sequence"/>
</dbReference>
<gene>
    <name evidence="2" type="ORF">DAPPUDRAFT_329437</name>
</gene>
<reference evidence="2 3" key="1">
    <citation type="journal article" date="2011" name="Science">
        <title>The ecoresponsive genome of Daphnia pulex.</title>
        <authorList>
            <person name="Colbourne J.K."/>
            <person name="Pfrender M.E."/>
            <person name="Gilbert D."/>
            <person name="Thomas W.K."/>
            <person name="Tucker A."/>
            <person name="Oakley T.H."/>
            <person name="Tokishita S."/>
            <person name="Aerts A."/>
            <person name="Arnold G.J."/>
            <person name="Basu M.K."/>
            <person name="Bauer D.J."/>
            <person name="Caceres C.E."/>
            <person name="Carmel L."/>
            <person name="Casola C."/>
            <person name="Choi J.H."/>
            <person name="Detter J.C."/>
            <person name="Dong Q."/>
            <person name="Dusheyko S."/>
            <person name="Eads B.D."/>
            <person name="Frohlich T."/>
            <person name="Geiler-Samerotte K.A."/>
            <person name="Gerlach D."/>
            <person name="Hatcher P."/>
            <person name="Jogdeo S."/>
            <person name="Krijgsveld J."/>
            <person name="Kriventseva E.V."/>
            <person name="Kultz D."/>
            <person name="Laforsch C."/>
            <person name="Lindquist E."/>
            <person name="Lopez J."/>
            <person name="Manak J.R."/>
            <person name="Muller J."/>
            <person name="Pangilinan J."/>
            <person name="Patwardhan R.P."/>
            <person name="Pitluck S."/>
            <person name="Pritham E.J."/>
            <person name="Rechtsteiner A."/>
            <person name="Rho M."/>
            <person name="Rogozin I.B."/>
            <person name="Sakarya O."/>
            <person name="Salamov A."/>
            <person name="Schaack S."/>
            <person name="Shapiro H."/>
            <person name="Shiga Y."/>
            <person name="Skalitzky C."/>
            <person name="Smith Z."/>
            <person name="Souvorov A."/>
            <person name="Sung W."/>
            <person name="Tang Z."/>
            <person name="Tsuchiya D."/>
            <person name="Tu H."/>
            <person name="Vos H."/>
            <person name="Wang M."/>
            <person name="Wolf Y.I."/>
            <person name="Yamagata H."/>
            <person name="Yamada T."/>
            <person name="Ye Y."/>
            <person name="Shaw J.R."/>
            <person name="Andrews J."/>
            <person name="Crease T.J."/>
            <person name="Tang H."/>
            <person name="Lucas S.M."/>
            <person name="Robertson H.M."/>
            <person name="Bork P."/>
            <person name="Koonin E.V."/>
            <person name="Zdobnov E.M."/>
            <person name="Grigoriev I.V."/>
            <person name="Lynch M."/>
            <person name="Boore J.L."/>
        </authorList>
    </citation>
    <scope>NUCLEOTIDE SEQUENCE [LARGE SCALE GENOMIC DNA]</scope>
</reference>
<organism evidence="2 3">
    <name type="scientific">Daphnia pulex</name>
    <name type="common">Water flea</name>
    <dbReference type="NCBI Taxonomy" id="6669"/>
    <lineage>
        <taxon>Eukaryota</taxon>
        <taxon>Metazoa</taxon>
        <taxon>Ecdysozoa</taxon>
        <taxon>Arthropoda</taxon>
        <taxon>Crustacea</taxon>
        <taxon>Branchiopoda</taxon>
        <taxon>Diplostraca</taxon>
        <taxon>Cladocera</taxon>
        <taxon>Anomopoda</taxon>
        <taxon>Daphniidae</taxon>
        <taxon>Daphnia</taxon>
    </lineage>
</organism>
<dbReference type="OrthoDB" id="430476at2759"/>
<name>E9HGL0_DAPPU</name>
<dbReference type="InParanoid" id="E9HGL0"/>
<dbReference type="KEGG" id="dpx:DAPPUDRAFT_329437"/>
<dbReference type="PhylomeDB" id="E9HGL0"/>
<dbReference type="AlphaFoldDB" id="E9HGL0"/>
<accession>E9HGL0</accession>
<proteinExistence type="predicted"/>
<feature type="compositionally biased region" description="Basic and acidic residues" evidence="1">
    <location>
        <begin position="70"/>
        <end position="81"/>
    </location>
</feature>
<feature type="compositionally biased region" description="Polar residues" evidence="1">
    <location>
        <begin position="58"/>
        <end position="69"/>
    </location>
</feature>
<dbReference type="HOGENOM" id="CLU_1782068_0_0_1"/>
<evidence type="ECO:0000313" key="2">
    <source>
        <dbReference type="EMBL" id="EFX69103.1"/>
    </source>
</evidence>
<sequence length="164" mass="18696">MKKQSKEPQTDEPVFQELDLDEAPTDINIPQEISRPLDDGIQDGAKINNEAIDEEIVQDTSSNAINTSSRVDRQVNNERTRQSARRPKFSERYLQYRQSIAKQAIIFGLPSTTSNSSTKSRPIEPSSYLEAISCADSELWIPAIIEEYYKCCTKAYQMLLKYVI</sequence>
<evidence type="ECO:0000313" key="3">
    <source>
        <dbReference type="Proteomes" id="UP000000305"/>
    </source>
</evidence>
<evidence type="ECO:0000256" key="1">
    <source>
        <dbReference type="SAM" id="MobiDB-lite"/>
    </source>
</evidence>
<feature type="region of interest" description="Disordered" evidence="1">
    <location>
        <begin position="1"/>
        <end position="42"/>
    </location>
</feature>
<dbReference type="EMBL" id="GL732642">
    <property type="protein sequence ID" value="EFX69103.1"/>
    <property type="molecule type" value="Genomic_DNA"/>
</dbReference>
<keyword evidence="3" id="KW-1185">Reference proteome</keyword>
<feature type="region of interest" description="Disordered" evidence="1">
    <location>
        <begin position="58"/>
        <end position="86"/>
    </location>
</feature>